<dbReference type="Pfam" id="PF00132">
    <property type="entry name" value="Hexapep"/>
    <property type="match status" value="1"/>
</dbReference>
<reference evidence="1 2" key="1">
    <citation type="submission" date="2019-03" db="EMBL/GenBank/DDBJ databases">
        <title>Genomics of glacier-inhabiting Cryobacterium strains.</title>
        <authorList>
            <person name="Liu Q."/>
            <person name="Xin Y.-H."/>
        </authorList>
    </citation>
    <scope>NUCLEOTIDE SEQUENCE [LARGE SCALE GENOMIC DNA]</scope>
    <source>
        <strain evidence="1 2">Hh4</strain>
    </source>
</reference>
<sequence length="199" mass="21329">MPRPYSRLREHSLRNSRRAYSVDAVSVRVSRSYCRAERARPGDEPRRSHVERVNEEVEVNTGVIEKYRRHGNGRGLVSPAARVHASAFVSSTAYVESGAQVSAESWIGPGSWIDHGAVIGSKVFVGQNVHVGADAQVGNGARLGSHSRIGRNARVPAGAVLDRDLRVPDNAVAAVTVSRAAHAARRQADLPGTGLRSAA</sequence>
<dbReference type="GO" id="GO:0016740">
    <property type="term" value="F:transferase activity"/>
    <property type="evidence" value="ECO:0007669"/>
    <property type="project" value="UniProtKB-KW"/>
</dbReference>
<keyword evidence="2" id="KW-1185">Reference proteome</keyword>
<accession>A0A4R9B6A7</accession>
<dbReference type="Proteomes" id="UP000298313">
    <property type="component" value="Unassembled WGS sequence"/>
</dbReference>
<dbReference type="EMBL" id="SOHH01000066">
    <property type="protein sequence ID" value="TFD76960.1"/>
    <property type="molecule type" value="Genomic_DNA"/>
</dbReference>
<gene>
    <name evidence="1" type="ORF">E3T48_09425</name>
</gene>
<dbReference type="InterPro" id="IPR001451">
    <property type="entry name" value="Hexapep"/>
</dbReference>
<proteinExistence type="predicted"/>
<name>A0A4R9B6A7_9MICO</name>
<keyword evidence="1" id="KW-0808">Transferase</keyword>
<dbReference type="Gene3D" id="2.160.10.10">
    <property type="entry name" value="Hexapeptide repeat proteins"/>
    <property type="match status" value="1"/>
</dbReference>
<comment type="caution">
    <text evidence="1">The sequence shown here is derived from an EMBL/GenBank/DDBJ whole genome shotgun (WGS) entry which is preliminary data.</text>
</comment>
<dbReference type="AlphaFoldDB" id="A0A4R9B6A7"/>
<organism evidence="1 2">
    <name type="scientific">Cryobacterium fucosi</name>
    <dbReference type="NCBI Taxonomy" id="1259157"/>
    <lineage>
        <taxon>Bacteria</taxon>
        <taxon>Bacillati</taxon>
        <taxon>Actinomycetota</taxon>
        <taxon>Actinomycetes</taxon>
        <taxon>Micrococcales</taxon>
        <taxon>Microbacteriaceae</taxon>
        <taxon>Cryobacterium</taxon>
    </lineage>
</organism>
<dbReference type="InterPro" id="IPR011004">
    <property type="entry name" value="Trimer_LpxA-like_sf"/>
</dbReference>
<dbReference type="OrthoDB" id="4833164at2"/>
<protein>
    <submittedName>
        <fullName evidence="1">Transferase</fullName>
    </submittedName>
</protein>
<dbReference type="SUPFAM" id="SSF51161">
    <property type="entry name" value="Trimeric LpxA-like enzymes"/>
    <property type="match status" value="1"/>
</dbReference>
<evidence type="ECO:0000313" key="1">
    <source>
        <dbReference type="EMBL" id="TFD76960.1"/>
    </source>
</evidence>
<evidence type="ECO:0000313" key="2">
    <source>
        <dbReference type="Proteomes" id="UP000298313"/>
    </source>
</evidence>